<reference evidence="13" key="1">
    <citation type="journal article" date="2014" name="Int. J. Syst. Evol. Microbiol.">
        <title>Complete genome sequence of Corynebacterium casei LMG S-19264T (=DSM 44701T), isolated from a smear-ripened cheese.</title>
        <authorList>
            <consortium name="US DOE Joint Genome Institute (JGI-PGF)"/>
            <person name="Walter F."/>
            <person name="Albersmeier A."/>
            <person name="Kalinowski J."/>
            <person name="Ruckert C."/>
        </authorList>
    </citation>
    <scope>NUCLEOTIDE SEQUENCE</scope>
    <source>
        <strain evidence="13">VKM B-2555</strain>
    </source>
</reference>
<keyword evidence="7" id="KW-0067">ATP-binding</keyword>
<evidence type="ECO:0000256" key="3">
    <source>
        <dbReference type="ARBA" id="ARBA00022705"/>
    </source>
</evidence>
<evidence type="ECO:0000256" key="5">
    <source>
        <dbReference type="ARBA" id="ARBA00022801"/>
    </source>
</evidence>
<feature type="domain" description="SF4 helicase" evidence="12">
    <location>
        <begin position="188"/>
        <end position="476"/>
    </location>
</feature>
<dbReference type="Gene3D" id="3.40.50.300">
    <property type="entry name" value="P-loop containing nucleotide triphosphate hydrolases"/>
    <property type="match status" value="1"/>
</dbReference>
<evidence type="ECO:0000256" key="7">
    <source>
        <dbReference type="ARBA" id="ARBA00022840"/>
    </source>
</evidence>
<evidence type="ECO:0000256" key="9">
    <source>
        <dbReference type="ARBA" id="ARBA00023235"/>
    </source>
</evidence>
<evidence type="ECO:0000256" key="11">
    <source>
        <dbReference type="ARBA" id="ARBA00048954"/>
    </source>
</evidence>
<comment type="similarity">
    <text evidence="1">Belongs to the helicase family. DnaB subfamily.</text>
</comment>
<dbReference type="EC" id="5.6.2.3" evidence="10"/>
<protein>
    <recommendedName>
        <fullName evidence="10">DNA 5'-3' helicase</fullName>
        <ecNumber evidence="10">5.6.2.3</ecNumber>
    </recommendedName>
</protein>
<organism evidence="13 14">
    <name type="scientific">Methylopila jiangsuensis</name>
    <dbReference type="NCBI Taxonomy" id="586230"/>
    <lineage>
        <taxon>Bacteria</taxon>
        <taxon>Pseudomonadati</taxon>
        <taxon>Pseudomonadota</taxon>
        <taxon>Alphaproteobacteria</taxon>
        <taxon>Hyphomicrobiales</taxon>
        <taxon>Methylopilaceae</taxon>
        <taxon>Methylopila</taxon>
    </lineage>
</organism>
<comment type="catalytic activity">
    <reaction evidence="11">
        <text>ATP + H2O = ADP + phosphate + H(+)</text>
        <dbReference type="Rhea" id="RHEA:13065"/>
        <dbReference type="ChEBI" id="CHEBI:15377"/>
        <dbReference type="ChEBI" id="CHEBI:15378"/>
        <dbReference type="ChEBI" id="CHEBI:30616"/>
        <dbReference type="ChEBI" id="CHEBI:43474"/>
        <dbReference type="ChEBI" id="CHEBI:456216"/>
        <dbReference type="EC" id="5.6.2.3"/>
    </reaction>
</comment>
<dbReference type="GO" id="GO:0005829">
    <property type="term" value="C:cytosol"/>
    <property type="evidence" value="ECO:0007669"/>
    <property type="project" value="TreeGrafter"/>
</dbReference>
<keyword evidence="9" id="KW-0413">Isomerase</keyword>
<dbReference type="AlphaFoldDB" id="A0A9W6JKE6"/>
<name>A0A9W6JKE6_9HYPH</name>
<dbReference type="InterPro" id="IPR007694">
    <property type="entry name" value="DNA_helicase_DnaB-like_C"/>
</dbReference>
<dbReference type="EMBL" id="BSFK01000016">
    <property type="protein sequence ID" value="GLK78021.1"/>
    <property type="molecule type" value="Genomic_DNA"/>
</dbReference>
<comment type="caution">
    <text evidence="13">The sequence shown here is derived from an EMBL/GenBank/DDBJ whole genome shotgun (WGS) entry which is preliminary data.</text>
</comment>
<dbReference type="InterPro" id="IPR036185">
    <property type="entry name" value="DNA_heli_DnaB-like_N_sf"/>
</dbReference>
<dbReference type="SUPFAM" id="SSF52540">
    <property type="entry name" value="P-loop containing nucleoside triphosphate hydrolases"/>
    <property type="match status" value="1"/>
</dbReference>
<keyword evidence="14" id="KW-1185">Reference proteome</keyword>
<dbReference type="Pfam" id="PF03796">
    <property type="entry name" value="DnaB_C"/>
    <property type="match status" value="1"/>
</dbReference>
<reference evidence="13" key="2">
    <citation type="submission" date="2023-01" db="EMBL/GenBank/DDBJ databases">
        <authorList>
            <person name="Sun Q."/>
            <person name="Evtushenko L."/>
        </authorList>
    </citation>
    <scope>NUCLEOTIDE SEQUENCE</scope>
    <source>
        <strain evidence="13">VKM B-2555</strain>
    </source>
</reference>
<dbReference type="Pfam" id="PF00772">
    <property type="entry name" value="DnaB"/>
    <property type="match status" value="1"/>
</dbReference>
<dbReference type="GO" id="GO:0043139">
    <property type="term" value="F:5'-3' DNA helicase activity"/>
    <property type="evidence" value="ECO:0007669"/>
    <property type="project" value="UniProtKB-EC"/>
</dbReference>
<keyword evidence="6 13" id="KW-0347">Helicase</keyword>
<evidence type="ECO:0000259" key="12">
    <source>
        <dbReference type="PROSITE" id="PS51199"/>
    </source>
</evidence>
<gene>
    <name evidence="13" type="primary">dnaB</name>
    <name evidence="13" type="ORF">GCM10008171_32750</name>
</gene>
<keyword evidence="3" id="KW-0235">DNA replication</keyword>
<dbReference type="PANTHER" id="PTHR30153">
    <property type="entry name" value="REPLICATIVE DNA HELICASE DNAB"/>
    <property type="match status" value="1"/>
</dbReference>
<proteinExistence type="inferred from homology"/>
<dbReference type="InterPro" id="IPR027417">
    <property type="entry name" value="P-loop_NTPase"/>
</dbReference>
<evidence type="ECO:0000313" key="14">
    <source>
        <dbReference type="Proteomes" id="UP001143364"/>
    </source>
</evidence>
<evidence type="ECO:0000256" key="4">
    <source>
        <dbReference type="ARBA" id="ARBA00022741"/>
    </source>
</evidence>
<dbReference type="GO" id="GO:0003677">
    <property type="term" value="F:DNA binding"/>
    <property type="evidence" value="ECO:0007669"/>
    <property type="project" value="UniProtKB-KW"/>
</dbReference>
<dbReference type="RefSeq" id="WP_271205841.1">
    <property type="nucleotide sequence ID" value="NZ_BSFK01000016.1"/>
</dbReference>
<dbReference type="GO" id="GO:0016787">
    <property type="term" value="F:hydrolase activity"/>
    <property type="evidence" value="ECO:0007669"/>
    <property type="project" value="UniProtKB-KW"/>
</dbReference>
<dbReference type="GO" id="GO:0006269">
    <property type="term" value="P:DNA replication, synthesis of primer"/>
    <property type="evidence" value="ECO:0007669"/>
    <property type="project" value="UniProtKB-KW"/>
</dbReference>
<evidence type="ECO:0000256" key="1">
    <source>
        <dbReference type="ARBA" id="ARBA00008428"/>
    </source>
</evidence>
<dbReference type="CDD" id="cd00984">
    <property type="entry name" value="DnaB_C"/>
    <property type="match status" value="1"/>
</dbReference>
<dbReference type="InterPro" id="IPR007693">
    <property type="entry name" value="DNA_helicase_DnaB-like_N"/>
</dbReference>
<evidence type="ECO:0000256" key="6">
    <source>
        <dbReference type="ARBA" id="ARBA00022806"/>
    </source>
</evidence>
<dbReference type="GO" id="GO:1990077">
    <property type="term" value="C:primosome complex"/>
    <property type="evidence" value="ECO:0007669"/>
    <property type="project" value="UniProtKB-KW"/>
</dbReference>
<keyword evidence="4" id="KW-0547">Nucleotide-binding</keyword>
<keyword evidence="8" id="KW-0238">DNA-binding</keyword>
<keyword evidence="5" id="KW-0378">Hydrolase</keyword>
<dbReference type="PROSITE" id="PS51199">
    <property type="entry name" value="SF4_HELICASE"/>
    <property type="match status" value="1"/>
</dbReference>
<evidence type="ECO:0000256" key="10">
    <source>
        <dbReference type="ARBA" id="ARBA00044969"/>
    </source>
</evidence>
<dbReference type="InterPro" id="IPR016136">
    <property type="entry name" value="DNA_helicase_N/primase_C"/>
</dbReference>
<evidence type="ECO:0000313" key="13">
    <source>
        <dbReference type="EMBL" id="GLK78021.1"/>
    </source>
</evidence>
<keyword evidence="2" id="KW-0639">Primosome</keyword>
<accession>A0A9W6JKE6</accession>
<dbReference type="PANTHER" id="PTHR30153:SF2">
    <property type="entry name" value="REPLICATIVE DNA HELICASE"/>
    <property type="match status" value="1"/>
</dbReference>
<evidence type="ECO:0000256" key="8">
    <source>
        <dbReference type="ARBA" id="ARBA00023125"/>
    </source>
</evidence>
<evidence type="ECO:0000256" key="2">
    <source>
        <dbReference type="ARBA" id="ARBA00022515"/>
    </source>
</evidence>
<dbReference type="SUPFAM" id="SSF48024">
    <property type="entry name" value="N-terminal domain of DnaB helicase"/>
    <property type="match status" value="1"/>
</dbReference>
<dbReference type="Proteomes" id="UP001143364">
    <property type="component" value="Unassembled WGS sequence"/>
</dbReference>
<dbReference type="Gene3D" id="1.10.860.10">
    <property type="entry name" value="DNAb Helicase, Chain A"/>
    <property type="match status" value="1"/>
</dbReference>
<sequence length="476" mass="51134">MIAGQPDAWATLLDRSLPIEQAVLGACLIYPDTIDAAVDAVASSDFIEPAHRLLFDRLAEARREGRRVDVGLLRVAVGDSAGVDLGGVTLSEYIARLAGQAPVPESVREHVRALRDFSDYRALYSAAEALREKAALGMAAGLPKALGIDAIAEIDRVVTSQMPEHLRRVSAGDAASSAFAKMERARAGEATARGAPYGVPQLDRMTFGMHPGHLTIVAARPSMGKSAFGVCAALAAAKAGHPCLFVSLEMSAEELAERAISNIASLSGSPIAYTDIRTGNLGDDQVARVEAAVGRLQRLPLAIEQQPGLSPGQIVTRARNAAQRLARSGRKLDVVIVDHLGKVRPSDRYAGNRTTELGEITGAMKDMAIELGCAVIVLCQLNRQTEQRDNKRPTLGDLRESGRIEEDADNVLLLYREAYYLERTKRDGESAFDRQTRIGEVAHDLEIIVAKQRQGETGVVEAWCDMASNTIQGRAA</sequence>
<dbReference type="GO" id="GO:0005524">
    <property type="term" value="F:ATP binding"/>
    <property type="evidence" value="ECO:0007669"/>
    <property type="project" value="UniProtKB-KW"/>
</dbReference>